<reference evidence="2" key="1">
    <citation type="submission" date="2016-10" db="EMBL/GenBank/DDBJ databases">
        <authorList>
            <person name="Varghese N."/>
            <person name="Submissions S."/>
        </authorList>
    </citation>
    <scope>NUCLEOTIDE SEQUENCE [LARGE SCALE GENOMIC DNA]</scope>
    <source>
        <strain evidence="2">Jip14</strain>
    </source>
</reference>
<gene>
    <name evidence="1" type="ORF">SAMN05421740_101322</name>
</gene>
<dbReference type="EMBL" id="FNZR01000001">
    <property type="protein sequence ID" value="SEK24356.1"/>
    <property type="molecule type" value="Genomic_DNA"/>
</dbReference>
<proteinExistence type="predicted"/>
<evidence type="ECO:0000313" key="1">
    <source>
        <dbReference type="EMBL" id="SEK24356.1"/>
    </source>
</evidence>
<evidence type="ECO:0000313" key="2">
    <source>
        <dbReference type="Proteomes" id="UP000198916"/>
    </source>
</evidence>
<organism evidence="1 2">
    <name type="scientific">Parapedobacter koreensis</name>
    <dbReference type="NCBI Taxonomy" id="332977"/>
    <lineage>
        <taxon>Bacteria</taxon>
        <taxon>Pseudomonadati</taxon>
        <taxon>Bacteroidota</taxon>
        <taxon>Sphingobacteriia</taxon>
        <taxon>Sphingobacteriales</taxon>
        <taxon>Sphingobacteriaceae</taxon>
        <taxon>Parapedobacter</taxon>
    </lineage>
</organism>
<dbReference type="Proteomes" id="UP000198916">
    <property type="component" value="Unassembled WGS sequence"/>
</dbReference>
<dbReference type="OrthoDB" id="710724at2"/>
<protein>
    <submittedName>
        <fullName evidence="1">Uncharacterized protein</fullName>
    </submittedName>
</protein>
<sequence length="75" mass="9019">MEYEFKDIPVEIEEGIHFFNYRYTETSKYGQACYITSEGKTLVIDENFEKLESTMPESWKKPIIDKLQFLLEQKK</sequence>
<accession>A0A1H7FE47</accession>
<name>A0A1H7FE47_9SPHI</name>
<keyword evidence="2" id="KW-1185">Reference proteome</keyword>
<dbReference type="RefSeq" id="WP_090602234.1">
    <property type="nucleotide sequence ID" value="NZ_FNZR01000001.1"/>
</dbReference>
<dbReference type="AlphaFoldDB" id="A0A1H7FE47"/>